<accession>A0A7S8C7I6</accession>
<keyword evidence="3 4" id="KW-0648">Protein biosynthesis</keyword>
<comment type="similarity">
    <text evidence="1 4">Belongs to the prokaryotic/mitochondrial release factor family.</text>
</comment>
<comment type="PTM">
    <text evidence="4">Methylated by PrmC. Methylation increases the termination efficiency of RF2.</text>
</comment>
<dbReference type="FunFam" id="3.30.160.20:FF:000010">
    <property type="entry name" value="Peptide chain release factor 2"/>
    <property type="match status" value="1"/>
</dbReference>
<dbReference type="PANTHER" id="PTHR43116">
    <property type="entry name" value="PEPTIDE CHAIN RELEASE FACTOR 2"/>
    <property type="match status" value="1"/>
</dbReference>
<keyword evidence="4" id="KW-0963">Cytoplasm</keyword>
<dbReference type="HAMAP" id="MF_00094">
    <property type="entry name" value="Rel_fac_2"/>
    <property type="match status" value="1"/>
</dbReference>
<feature type="modified residue" description="N5-methylglutamine" evidence="4">
    <location>
        <position position="250"/>
    </location>
</feature>
<dbReference type="Gene3D" id="3.30.70.1660">
    <property type="match status" value="1"/>
</dbReference>
<protein>
    <recommendedName>
        <fullName evidence="4 5">Peptide chain release factor 2</fullName>
        <shortName evidence="4">RF-2</shortName>
    </recommendedName>
</protein>
<dbReference type="PROSITE" id="PS00745">
    <property type="entry name" value="RF_PROK_I"/>
    <property type="match status" value="1"/>
</dbReference>
<dbReference type="NCBIfam" id="TIGR00020">
    <property type="entry name" value="prfB"/>
    <property type="match status" value="1"/>
</dbReference>
<name>A0A7S8C7I6_9HYPH</name>
<organism evidence="7 8">
    <name type="scientific">Kaustia mangrovi</name>
    <dbReference type="NCBI Taxonomy" id="2593653"/>
    <lineage>
        <taxon>Bacteria</taxon>
        <taxon>Pseudomonadati</taxon>
        <taxon>Pseudomonadota</taxon>
        <taxon>Alphaproteobacteria</taxon>
        <taxon>Hyphomicrobiales</taxon>
        <taxon>Parvibaculaceae</taxon>
        <taxon>Kaustia</taxon>
    </lineage>
</organism>
<dbReference type="PANTHER" id="PTHR43116:SF3">
    <property type="entry name" value="CLASS I PEPTIDE CHAIN RELEASE FACTOR"/>
    <property type="match status" value="1"/>
</dbReference>
<dbReference type="Gene3D" id="3.30.160.20">
    <property type="match status" value="1"/>
</dbReference>
<comment type="function">
    <text evidence="4">Peptide chain release factor 2 directs the termination of translation in response to the peptide chain termination codons UGA and UAA.</text>
</comment>
<sequence length="379" mass="42072">MRAEVQSVIDDIKQSLGLLRRHLDWDNALRRLDELNSLAEDPSLWDDPQAAQSMMRERQKLDDQIGVCRELEQGLSDNIELIELGEADGDEDIVAEAEAALKALRTKAGKHELEALLSGEADANDTYVEIHAGAGGTESQDWTEMLTRMYMRWAESKGYKVEVMEIHPGEEAGYKSATLLVKGHNAYGWLKTESGVHRLVRISPFDSNARRHTSFSSVWVYPVIDDSIEIDVADKDVRIDTYRASGAGGQHVNTTDSAVRITHIPTGIVVQCQNERSQHKNRATAWSMLRARLYELELQKREEEAQAEAAQKTDIGWGHQIRSYVLQPYQLVKDLRTGVESTSPQAVLDGGIDAFLEASLAQRVHGGEGGETAQPANGG</sequence>
<dbReference type="InterPro" id="IPR004374">
    <property type="entry name" value="PrfB"/>
</dbReference>
<dbReference type="AlphaFoldDB" id="A0A7S8C7I6"/>
<dbReference type="Proteomes" id="UP000593594">
    <property type="component" value="Chromosome"/>
</dbReference>
<feature type="domain" description="Prokaryotic-type class I peptide chain release factors" evidence="6">
    <location>
        <begin position="243"/>
        <end position="259"/>
    </location>
</feature>
<reference evidence="7 8" key="1">
    <citation type="submission" date="2020-06" db="EMBL/GenBank/DDBJ databases">
        <title>Genome sequence of 2 isolates from Red Sea Mangroves.</title>
        <authorList>
            <person name="Sefrji F."/>
            <person name="Michoud G."/>
            <person name="Merlino G."/>
            <person name="Daffonchio D."/>
        </authorList>
    </citation>
    <scope>NUCLEOTIDE SEQUENCE [LARGE SCALE GENOMIC DNA]</scope>
    <source>
        <strain evidence="7 8">R1DC25</strain>
    </source>
</reference>
<proteinExistence type="inferred from homology"/>
<dbReference type="GO" id="GO:0016149">
    <property type="term" value="F:translation release factor activity, codon specific"/>
    <property type="evidence" value="ECO:0007669"/>
    <property type="project" value="UniProtKB-UniRule"/>
</dbReference>
<dbReference type="SMART" id="SM00937">
    <property type="entry name" value="PCRF"/>
    <property type="match status" value="1"/>
</dbReference>
<keyword evidence="2 4" id="KW-0488">Methylation</keyword>
<evidence type="ECO:0000256" key="2">
    <source>
        <dbReference type="ARBA" id="ARBA00022481"/>
    </source>
</evidence>
<evidence type="ECO:0000259" key="6">
    <source>
        <dbReference type="PROSITE" id="PS00745"/>
    </source>
</evidence>
<dbReference type="InterPro" id="IPR005139">
    <property type="entry name" value="PCRF"/>
</dbReference>
<evidence type="ECO:0000313" key="8">
    <source>
        <dbReference type="Proteomes" id="UP000593594"/>
    </source>
</evidence>
<dbReference type="InterPro" id="IPR000352">
    <property type="entry name" value="Pep_chain_release_fac_I"/>
</dbReference>
<dbReference type="EMBL" id="CP058214">
    <property type="protein sequence ID" value="QPC44751.1"/>
    <property type="molecule type" value="Genomic_DNA"/>
</dbReference>
<evidence type="ECO:0000256" key="1">
    <source>
        <dbReference type="ARBA" id="ARBA00010835"/>
    </source>
</evidence>
<dbReference type="Gene3D" id="1.20.58.410">
    <property type="entry name" value="Release factor"/>
    <property type="match status" value="1"/>
</dbReference>
<dbReference type="SUPFAM" id="SSF75620">
    <property type="entry name" value="Release factor"/>
    <property type="match status" value="1"/>
</dbReference>
<dbReference type="GO" id="GO:0005737">
    <property type="term" value="C:cytoplasm"/>
    <property type="evidence" value="ECO:0007669"/>
    <property type="project" value="UniProtKB-SubCell"/>
</dbReference>
<evidence type="ECO:0000256" key="5">
    <source>
        <dbReference type="NCBIfam" id="TIGR00020"/>
    </source>
</evidence>
<dbReference type="InterPro" id="IPR045853">
    <property type="entry name" value="Pep_chain_release_fac_I_sf"/>
</dbReference>
<gene>
    <name evidence="4" type="primary">prfB</name>
    <name evidence="7" type="ORF">HW532_19830</name>
</gene>
<evidence type="ECO:0000313" key="7">
    <source>
        <dbReference type="EMBL" id="QPC44751.1"/>
    </source>
</evidence>
<dbReference type="KEGG" id="kmn:HW532_19830"/>
<keyword evidence="8" id="KW-1185">Reference proteome</keyword>
<evidence type="ECO:0000256" key="3">
    <source>
        <dbReference type="ARBA" id="ARBA00022917"/>
    </source>
</evidence>
<comment type="subcellular location">
    <subcellularLocation>
        <location evidence="4">Cytoplasm</location>
    </subcellularLocation>
</comment>
<dbReference type="Pfam" id="PF00472">
    <property type="entry name" value="RF-1"/>
    <property type="match status" value="1"/>
</dbReference>
<evidence type="ECO:0000256" key="4">
    <source>
        <dbReference type="HAMAP-Rule" id="MF_00094"/>
    </source>
</evidence>
<dbReference type="Pfam" id="PF03462">
    <property type="entry name" value="PCRF"/>
    <property type="match status" value="1"/>
</dbReference>
<dbReference type="RefSeq" id="WP_213162120.1">
    <property type="nucleotide sequence ID" value="NZ_CP058214.1"/>
</dbReference>